<evidence type="ECO:0000313" key="2">
    <source>
        <dbReference type="EMBL" id="CAK7262835.1"/>
    </source>
</evidence>
<reference evidence="2 3" key="1">
    <citation type="submission" date="2024-01" db="EMBL/GenBank/DDBJ databases">
        <authorList>
            <person name="Allen C."/>
            <person name="Tagirdzhanova G."/>
        </authorList>
    </citation>
    <scope>NUCLEOTIDE SEQUENCE [LARGE SCALE GENOMIC DNA]</scope>
    <source>
        <strain evidence="2 3">CBS 573.63</strain>
    </source>
</reference>
<feature type="region of interest" description="Disordered" evidence="1">
    <location>
        <begin position="42"/>
        <end position="79"/>
    </location>
</feature>
<comment type="caution">
    <text evidence="2">The sequence shown here is derived from an EMBL/GenBank/DDBJ whole genome shotgun (WGS) entry which is preliminary data.</text>
</comment>
<dbReference type="Proteomes" id="UP001642501">
    <property type="component" value="Unassembled WGS sequence"/>
</dbReference>
<keyword evidence="3" id="KW-1185">Reference proteome</keyword>
<protein>
    <submittedName>
        <fullName evidence="2">Uncharacterized protein</fullName>
    </submittedName>
</protein>
<accession>A0ABP0D3P1</accession>
<name>A0ABP0D3P1_9PEZI</name>
<gene>
    <name evidence="2" type="ORF">SEPCBS57363_000246</name>
</gene>
<sequence length="107" mass="12008">MFLRPNYKAPNAFLDRKGTQSLCNDIRYTPSPEETAALERQVAAKAARKAEQARRRKDAKAMRSAATHDNSRQSLDDGTSVFSVASTSTYSSFRKMLPHKTLEKTAR</sequence>
<dbReference type="EMBL" id="CAWUOM010000002">
    <property type="protein sequence ID" value="CAK7262835.1"/>
    <property type="molecule type" value="Genomic_DNA"/>
</dbReference>
<evidence type="ECO:0000256" key="1">
    <source>
        <dbReference type="SAM" id="MobiDB-lite"/>
    </source>
</evidence>
<evidence type="ECO:0000313" key="3">
    <source>
        <dbReference type="Proteomes" id="UP001642501"/>
    </source>
</evidence>
<organism evidence="2 3">
    <name type="scientific">Sporothrix epigloea</name>
    <dbReference type="NCBI Taxonomy" id="1892477"/>
    <lineage>
        <taxon>Eukaryota</taxon>
        <taxon>Fungi</taxon>
        <taxon>Dikarya</taxon>
        <taxon>Ascomycota</taxon>
        <taxon>Pezizomycotina</taxon>
        <taxon>Sordariomycetes</taxon>
        <taxon>Sordariomycetidae</taxon>
        <taxon>Ophiostomatales</taxon>
        <taxon>Ophiostomataceae</taxon>
        <taxon>Sporothrix</taxon>
    </lineage>
</organism>
<proteinExistence type="predicted"/>